<organism evidence="9 10">
    <name type="scientific">Lucilia cuprina</name>
    <name type="common">Green bottle fly</name>
    <name type="synonym">Australian sheep blowfly</name>
    <dbReference type="NCBI Taxonomy" id="7375"/>
    <lineage>
        <taxon>Eukaryota</taxon>
        <taxon>Metazoa</taxon>
        <taxon>Ecdysozoa</taxon>
        <taxon>Arthropoda</taxon>
        <taxon>Hexapoda</taxon>
        <taxon>Insecta</taxon>
        <taxon>Pterygota</taxon>
        <taxon>Neoptera</taxon>
        <taxon>Endopterygota</taxon>
        <taxon>Diptera</taxon>
        <taxon>Brachycera</taxon>
        <taxon>Muscomorpha</taxon>
        <taxon>Oestroidea</taxon>
        <taxon>Calliphoridae</taxon>
        <taxon>Luciliinae</taxon>
        <taxon>Lucilia</taxon>
    </lineage>
</organism>
<evidence type="ECO:0000256" key="5">
    <source>
        <dbReference type="ARBA" id="ARBA00022968"/>
    </source>
</evidence>
<reference evidence="9 10" key="1">
    <citation type="journal article" date="2015" name="Nat. Commun.">
        <title>Lucilia cuprina genome unlocks parasitic fly biology to underpin future interventions.</title>
        <authorList>
            <person name="Anstead C.A."/>
            <person name="Korhonen P.K."/>
            <person name="Young N.D."/>
            <person name="Hall R.S."/>
            <person name="Jex A.R."/>
            <person name="Murali S.C."/>
            <person name="Hughes D.S."/>
            <person name="Lee S.F."/>
            <person name="Perry T."/>
            <person name="Stroehlein A.J."/>
            <person name="Ansell B.R."/>
            <person name="Breugelmans B."/>
            <person name="Hofmann A."/>
            <person name="Qu J."/>
            <person name="Dugan S."/>
            <person name="Lee S.L."/>
            <person name="Chao H."/>
            <person name="Dinh H."/>
            <person name="Han Y."/>
            <person name="Doddapaneni H.V."/>
            <person name="Worley K.C."/>
            <person name="Muzny D.M."/>
            <person name="Ioannidis P."/>
            <person name="Waterhouse R.M."/>
            <person name="Zdobnov E.M."/>
            <person name="James P.J."/>
            <person name="Bagnall N.H."/>
            <person name="Kotze A.C."/>
            <person name="Gibbs R.A."/>
            <person name="Richards S."/>
            <person name="Batterham P."/>
            <person name="Gasser R.B."/>
        </authorList>
    </citation>
    <scope>NUCLEOTIDE SEQUENCE [LARGE SCALE GENOMIC DNA]</scope>
    <source>
        <strain evidence="9 10">LS</strain>
        <tissue evidence="9">Full body</tissue>
    </source>
</reference>
<name>A0A0L0CQX0_LUCCU</name>
<feature type="compositionally biased region" description="Low complexity" evidence="7">
    <location>
        <begin position="1311"/>
        <end position="1326"/>
    </location>
</feature>
<accession>A0A0L0CQX0</accession>
<dbReference type="SMART" id="SM00458">
    <property type="entry name" value="RICIN"/>
    <property type="match status" value="1"/>
</dbReference>
<comment type="similarity">
    <text evidence="3">Belongs to the sulfotransferase 1 family.</text>
</comment>
<dbReference type="SUPFAM" id="SSF52540">
    <property type="entry name" value="P-loop containing nucleoside triphosphate hydrolases"/>
    <property type="match status" value="4"/>
</dbReference>
<comment type="caution">
    <text evidence="9">The sequence shown here is derived from an EMBL/GenBank/DDBJ whole genome shotgun (WGS) entry which is preliminary data.</text>
</comment>
<dbReference type="InterPro" id="IPR001173">
    <property type="entry name" value="Glyco_trans_2-like"/>
</dbReference>
<gene>
    <name evidence="9" type="ORF">FF38_10180</name>
</gene>
<keyword evidence="6" id="KW-0333">Golgi apparatus</keyword>
<dbReference type="InterPro" id="IPR029044">
    <property type="entry name" value="Nucleotide-diphossugar_trans"/>
</dbReference>
<protein>
    <submittedName>
        <fullName evidence="9">Polypeptide N-acetylgalactosaminyltransferase 8</fullName>
    </submittedName>
</protein>
<dbReference type="InterPro" id="IPR000772">
    <property type="entry name" value="Ricin_B_lectin"/>
</dbReference>
<dbReference type="Proteomes" id="UP000037069">
    <property type="component" value="Unassembled WGS sequence"/>
</dbReference>
<comment type="subcellular location">
    <subcellularLocation>
        <location evidence="1">Golgi apparatus membrane</location>
        <topology evidence="1">Single-pass type II membrane protein</topology>
    </subcellularLocation>
</comment>
<dbReference type="Gene3D" id="3.40.50.300">
    <property type="entry name" value="P-loop containing nucleotide triphosphate hydrolases"/>
    <property type="match status" value="4"/>
</dbReference>
<keyword evidence="10" id="KW-1185">Reference proteome</keyword>
<comment type="similarity">
    <text evidence="2">Belongs to the glycosyltransferase 2 family. GalNAc-T subfamily.</text>
</comment>
<dbReference type="OMA" id="QECAWLL"/>
<evidence type="ECO:0000256" key="6">
    <source>
        <dbReference type="ARBA" id="ARBA00023034"/>
    </source>
</evidence>
<dbReference type="STRING" id="7375.A0A0L0CQX0"/>
<feature type="region of interest" description="Disordered" evidence="7">
    <location>
        <begin position="1305"/>
        <end position="1326"/>
    </location>
</feature>
<dbReference type="SUPFAM" id="SSF50370">
    <property type="entry name" value="Ricin B-like lectins"/>
    <property type="match status" value="1"/>
</dbReference>
<evidence type="ECO:0000313" key="10">
    <source>
        <dbReference type="Proteomes" id="UP000037069"/>
    </source>
</evidence>
<evidence type="ECO:0000313" key="9">
    <source>
        <dbReference type="EMBL" id="KNC34646.1"/>
    </source>
</evidence>
<dbReference type="PROSITE" id="PS50231">
    <property type="entry name" value="RICIN_B_LECTIN"/>
    <property type="match status" value="1"/>
</dbReference>
<dbReference type="SUPFAM" id="SSF53448">
    <property type="entry name" value="Nucleotide-diphospho-sugar transferases"/>
    <property type="match status" value="1"/>
</dbReference>
<keyword evidence="4 9" id="KW-0808">Transferase</keyword>
<evidence type="ECO:0000256" key="1">
    <source>
        <dbReference type="ARBA" id="ARBA00004323"/>
    </source>
</evidence>
<evidence type="ECO:0000256" key="4">
    <source>
        <dbReference type="ARBA" id="ARBA00022679"/>
    </source>
</evidence>
<dbReference type="PANTHER" id="PTHR11783">
    <property type="entry name" value="SULFOTRANSFERASE SULT"/>
    <property type="match status" value="1"/>
</dbReference>
<sequence length="1906" mass="225223">MVAAENILRSVEHVSEASKARIPFPMKRYATEGKNIPLKKNWSETWCTLSAHFETVCDQYFNLELRKDDVFVVTFMKCGTTWMQECAWLLLNNLDYEKSKEEVVMIRSPFLDFHSIMPGLLNHVELIEKLPSPRLIKSHLPANLLPLQVWEKKQKIIYVARNAKDVIVSSFHFVKNLDMWRGDNFHDYVDDFLNNEIIYTHFWSHIVDFWKMRDESFIFFVTYEEMKRDLANVLQRLCLFLERPQLSEKEMEGLLQHLSFDSMKKNKKTNLTDLLRDDNPAVKEEFQFMRRGIVGSFKDELTPELIAKIDKWSGEFLAQHGLKEEDIFADLLKTIEHVSEASKTRLRPMKKYATEGKNIPLKKNWSETWCTLSTHFETVCDQYLNLELRKDDVFVVTFMKCGTTWMQECAWLLLNDLDYEKSKEEVVMIRSPFLDFHSITPGLRNHVELIEKLPSPRLIKSHLPANLLPLQIWEKKQKIIYVARNVKDVIVSCYHFVKNLQMWQGDNFHEFVEDFLNNDIIYTHFWSHIVDFWKMRNESFIFFVTYEEMKRDLPKVLQRLCVFLERPQLSEKEMEGLLEHLSFDSMRNNKKTNLTYLLKDGNPAVKEEFQMVHQNILKSLEHKSEATKARLPYPVKIYSTEGKNIPLKKNWSQTWCTLPAHFDKVFDEILNFELRKDDVFVVTFMKCGTTWMQECAWLLLNNLDFEKSKEAAVMIRSPFIDFHGIVPDTPSPIEMCKQLSSPRLIKTHMPANLVPLQIWERKQKMIYVARNVKDVIVSSYHFIKNLDLWRGNSFQEYVEDFLNNEILYTHFWSHIVDFWKMRNEPFIFFVTYEEMKRDLAGVLQRLCTFLERPQLTQEQLLKTVEHLSFGSMKKNKFTNLTYLLKENMPGVKEDFQFMRRGIVGSFKDELTPELIARIDKWTADFLGKQGLKEEDIFGKLLINVRRNLGSYENSESNICISQMVFRKNVLLSRAITSEASKARLPYPMKQYATEGKNIPLKKNWSETWCTLPENFDKVFDEILNFELRKDDVFVVTFMKCGTTWMQECAWLLLNNLDFEKSKEAAVMIRSPFIDFHGIVPGTASPIEMCKKLSSPRLIKTHMPANLVPLQIWEKKQKMIYVARNVKDVIVSSFHFVKNLDMWRGDNFHDYVDDFLNNEIIYTHFWAHIVDFWKMRNESFIFFVTYEEMKRDLAGVLQRLCTFLERPQLTTEELEKTIKHLSFGNMKENKQTNLTYLLKDNMPGVKQDFQFMRRGIVGSFKDELTPELIAKIDKWTADFLDDINKQLRDWHNYSHTRLQLQQVITTTRDHSQQSSNNSNKQIQQQQQNFYAPKSKYKKKLQSRQPQDKILNADNFGQIAITNSTYNLKLIENKQFKHANNNKQKEKNNDNSNKYDYYKKRSQLTGFNVELSESLPLQRLIPDTRHKSTNSVKFYFFSSCKTELYPADLPSCSIIIIYHNEQATVLLRTLYTIINQTPDELLKEIILVDDFSEPNKEIDRHIESQFPELVKIIHLSQREGLIRARLKGAKEALGDVLVFLDAHVEVNENWLPPLLAPIVEDEKTCTTPIIDIIKYDTLEYQGSMPSRGGFNWQFNYVQLPLLREEKTLQPQPHNNPIMNGGLFAISQKYFWLLGGYDDGLEIWGAEQFELSFKIWLCGGRLLEVPCSRVGHLYRDPEFRVNYTSRKDDFISKNYKRVAEVWMDEYKEFLYEHIPKLNLIDAGDLKQQKLLRKQLKCKPFKWFLKNIAPDLLKAYPPVKPTDFALGAIQSLAVPKLCLDLDSVERRQILKDVLKPCSPDLKYPYASQRFHLSFRHDLRHQENCLEVQTWSSHAPIWLWPCHNLGGNQYWYYDRNTQMFVQGKTDFNQRCLDMDRDSLKIFVSYCDFGRQEQKWLIGYVNQTAMDHFFEE</sequence>
<dbReference type="Pfam" id="PF00535">
    <property type="entry name" value="Glycos_transf_2"/>
    <property type="match status" value="1"/>
</dbReference>
<evidence type="ECO:0000256" key="7">
    <source>
        <dbReference type="SAM" id="MobiDB-lite"/>
    </source>
</evidence>
<dbReference type="InterPro" id="IPR027417">
    <property type="entry name" value="P-loop_NTPase"/>
</dbReference>
<feature type="domain" description="Ricin B lectin" evidence="8">
    <location>
        <begin position="1763"/>
        <end position="1893"/>
    </location>
</feature>
<dbReference type="InterPro" id="IPR000863">
    <property type="entry name" value="Sulfotransferase_dom"/>
</dbReference>
<dbReference type="GO" id="GO:0000139">
    <property type="term" value="C:Golgi membrane"/>
    <property type="evidence" value="ECO:0007669"/>
    <property type="project" value="UniProtKB-SubCell"/>
</dbReference>
<dbReference type="InterPro" id="IPR035992">
    <property type="entry name" value="Ricin_B-like_lectins"/>
</dbReference>
<evidence type="ECO:0000259" key="8">
    <source>
        <dbReference type="SMART" id="SM00458"/>
    </source>
</evidence>
<dbReference type="CDD" id="cd02510">
    <property type="entry name" value="pp-GalNAc-T"/>
    <property type="match status" value="1"/>
</dbReference>
<dbReference type="GO" id="GO:0008146">
    <property type="term" value="F:sulfotransferase activity"/>
    <property type="evidence" value="ECO:0007669"/>
    <property type="project" value="InterPro"/>
</dbReference>
<keyword evidence="5" id="KW-0735">Signal-anchor</keyword>
<dbReference type="InterPro" id="IPR045885">
    <property type="entry name" value="GalNAc-T"/>
</dbReference>
<dbReference type="Gene3D" id="2.80.10.50">
    <property type="match status" value="1"/>
</dbReference>
<proteinExistence type="inferred from homology"/>
<dbReference type="Pfam" id="PF00685">
    <property type="entry name" value="Sulfotransfer_1"/>
    <property type="match status" value="4"/>
</dbReference>
<keyword evidence="5" id="KW-0812">Transmembrane</keyword>
<dbReference type="Pfam" id="PF00652">
    <property type="entry name" value="Ricin_B_lectin"/>
    <property type="match status" value="1"/>
</dbReference>
<evidence type="ECO:0000256" key="3">
    <source>
        <dbReference type="ARBA" id="ARBA00005771"/>
    </source>
</evidence>
<dbReference type="OrthoDB" id="205623at2759"/>
<evidence type="ECO:0000256" key="2">
    <source>
        <dbReference type="ARBA" id="ARBA00005680"/>
    </source>
</evidence>
<dbReference type="EMBL" id="JRES01000039">
    <property type="protein sequence ID" value="KNC34646.1"/>
    <property type="molecule type" value="Genomic_DNA"/>
</dbReference>
<dbReference type="Gene3D" id="3.90.550.10">
    <property type="entry name" value="Spore Coat Polysaccharide Biosynthesis Protein SpsA, Chain A"/>
    <property type="match status" value="1"/>
</dbReference>